<dbReference type="PANTHER" id="PTHR46714:SF6">
    <property type="entry name" value="TRANSCRIPTIONAL ACTIVATOR HAC1"/>
    <property type="match status" value="1"/>
</dbReference>
<evidence type="ECO:0000259" key="9">
    <source>
        <dbReference type="PROSITE" id="PS00036"/>
    </source>
</evidence>
<evidence type="ECO:0000256" key="1">
    <source>
        <dbReference type="ARBA" id="ARBA00004123"/>
    </source>
</evidence>
<comment type="similarity">
    <text evidence="2">Belongs to the bZIP family.</text>
</comment>
<dbReference type="GO" id="GO:0003677">
    <property type="term" value="F:DNA binding"/>
    <property type="evidence" value="ECO:0007669"/>
    <property type="project" value="UniProtKB-KW"/>
</dbReference>
<dbReference type="EMBL" id="GL996512">
    <property type="protein sequence ID" value="EGV66225.1"/>
    <property type="molecule type" value="Genomic_DNA"/>
</dbReference>
<evidence type="ECO:0000256" key="7">
    <source>
        <dbReference type="ARBA" id="ARBA00023242"/>
    </source>
</evidence>
<evidence type="ECO:0000256" key="5">
    <source>
        <dbReference type="ARBA" id="ARBA00023163"/>
    </source>
</evidence>
<evidence type="ECO:0000256" key="3">
    <source>
        <dbReference type="ARBA" id="ARBA00023015"/>
    </source>
</evidence>
<dbReference type="InterPro" id="IPR044280">
    <property type="entry name" value="Hac1/HY5"/>
</dbReference>
<dbReference type="HOGENOM" id="CLU_1151665_0_0_1"/>
<name>G3AYN5_CANTC</name>
<evidence type="ECO:0000256" key="8">
    <source>
        <dbReference type="SAM" id="MobiDB-lite"/>
    </source>
</evidence>
<dbReference type="SUPFAM" id="SSF57959">
    <property type="entry name" value="Leucine zipper domain"/>
    <property type="match status" value="1"/>
</dbReference>
<dbReference type="GO" id="GO:0045944">
    <property type="term" value="P:positive regulation of transcription by RNA polymerase II"/>
    <property type="evidence" value="ECO:0007669"/>
    <property type="project" value="InterPro"/>
</dbReference>
<evidence type="ECO:0000256" key="4">
    <source>
        <dbReference type="ARBA" id="ARBA00023125"/>
    </source>
</evidence>
<keyword evidence="5" id="KW-0804">Transcription</keyword>
<feature type="region of interest" description="Disordered" evidence="8">
    <location>
        <begin position="1"/>
        <end position="24"/>
    </location>
</feature>
<comment type="subcellular location">
    <subcellularLocation>
        <location evidence="1">Nucleus</location>
    </subcellularLocation>
</comment>
<reference evidence="10 11" key="1">
    <citation type="journal article" date="2011" name="Proc. Natl. Acad. Sci. U.S.A.">
        <title>Comparative genomics of xylose-fermenting fungi for enhanced biofuel production.</title>
        <authorList>
            <person name="Wohlbach D.J."/>
            <person name="Kuo A."/>
            <person name="Sato T.K."/>
            <person name="Potts K.M."/>
            <person name="Salamov A.A."/>
            <person name="LaButti K.M."/>
            <person name="Sun H."/>
            <person name="Clum A."/>
            <person name="Pangilinan J.L."/>
            <person name="Lindquist E.A."/>
            <person name="Lucas S."/>
            <person name="Lapidus A."/>
            <person name="Jin M."/>
            <person name="Gunawan C."/>
            <person name="Balan V."/>
            <person name="Dale B.E."/>
            <person name="Jeffries T.W."/>
            <person name="Zinkel R."/>
            <person name="Barry K.W."/>
            <person name="Grigoriev I.V."/>
            <person name="Gasch A.P."/>
        </authorList>
    </citation>
    <scope>NUCLEOTIDE SEQUENCE [LARGE SCALE GENOMIC DNA]</scope>
    <source>
        <strain evidence="11">ATCC 10573 / BCRC 21748 / CBS 615 / JCM 9827 / NBRC 10315 / NRRL Y-1498 / VKM Y-70</strain>
    </source>
</reference>
<dbReference type="Proteomes" id="UP000000707">
    <property type="component" value="Unassembled WGS sequence"/>
</dbReference>
<feature type="domain" description="BZIP" evidence="9">
    <location>
        <begin position="28"/>
        <end position="42"/>
    </location>
</feature>
<dbReference type="AlphaFoldDB" id="G3AYN5"/>
<gene>
    <name evidence="10" type="ORF">CANTEDRAFT_112767</name>
</gene>
<dbReference type="InterPro" id="IPR046347">
    <property type="entry name" value="bZIP_sf"/>
</dbReference>
<dbReference type="GO" id="GO:0005634">
    <property type="term" value="C:nucleus"/>
    <property type="evidence" value="ECO:0007669"/>
    <property type="project" value="UniProtKB-SubCell"/>
</dbReference>
<dbReference type="STRING" id="590646.G3AYN5"/>
<keyword evidence="3" id="KW-0805">Transcription regulation</keyword>
<dbReference type="OrthoDB" id="674948at2759"/>
<dbReference type="InterPro" id="IPR004827">
    <property type="entry name" value="bZIP"/>
</dbReference>
<dbReference type="PROSITE" id="PS00036">
    <property type="entry name" value="BZIP_BASIC"/>
    <property type="match status" value="1"/>
</dbReference>
<evidence type="ECO:0000256" key="6">
    <source>
        <dbReference type="ARBA" id="ARBA00023230"/>
    </source>
</evidence>
<protein>
    <recommendedName>
        <fullName evidence="9">BZIP domain-containing protein</fullName>
    </recommendedName>
</protein>
<keyword evidence="7" id="KW-0539">Nucleus</keyword>
<dbReference type="CDD" id="cd14710">
    <property type="entry name" value="bZIP_HAC1-like"/>
    <property type="match status" value="1"/>
</dbReference>
<feature type="region of interest" description="Disordered" evidence="8">
    <location>
        <begin position="112"/>
        <end position="170"/>
    </location>
</feature>
<feature type="compositionally biased region" description="Polar residues" evidence="8">
    <location>
        <begin position="131"/>
        <end position="142"/>
    </location>
</feature>
<dbReference type="Gene3D" id="1.20.5.170">
    <property type="match status" value="1"/>
</dbReference>
<dbReference type="SMART" id="SM00338">
    <property type="entry name" value="BRLZ"/>
    <property type="match status" value="1"/>
</dbReference>
<evidence type="ECO:0000313" key="10">
    <source>
        <dbReference type="EMBL" id="EGV66225.1"/>
    </source>
</evidence>
<keyword evidence="4" id="KW-0238">DNA-binding</keyword>
<feature type="compositionally biased region" description="Low complexity" evidence="8">
    <location>
        <begin position="161"/>
        <end position="170"/>
    </location>
</feature>
<evidence type="ECO:0000313" key="11">
    <source>
        <dbReference type="Proteomes" id="UP000000707"/>
    </source>
</evidence>
<dbReference type="PANTHER" id="PTHR46714">
    <property type="entry name" value="TRANSCRIPTIONAL ACTIVATOR HAC1"/>
    <property type="match status" value="1"/>
</dbReference>
<dbReference type="GO" id="GO:0006986">
    <property type="term" value="P:response to unfolded protein"/>
    <property type="evidence" value="ECO:0007669"/>
    <property type="project" value="UniProtKB-KW"/>
</dbReference>
<proteinExistence type="inferred from homology"/>
<dbReference type="eggNOG" id="ENOG502S526">
    <property type="taxonomic scope" value="Eukaryota"/>
</dbReference>
<keyword evidence="11" id="KW-1185">Reference proteome</keyword>
<keyword evidence="6" id="KW-0834">Unfolded protein response</keyword>
<dbReference type="GO" id="GO:0000981">
    <property type="term" value="F:DNA-binding transcription factor activity, RNA polymerase II-specific"/>
    <property type="evidence" value="ECO:0007669"/>
    <property type="project" value="InterPro"/>
</dbReference>
<organism evidence="11">
    <name type="scientific">Candida tenuis (strain ATCC 10573 / BCRC 21748 / CBS 615 / JCM 9827 / NBRC 10315 / NRRL Y-1498 / VKM Y-70)</name>
    <name type="common">Yeast</name>
    <name type="synonym">Yamadazyma tenuis</name>
    <dbReference type="NCBI Taxonomy" id="590646"/>
    <lineage>
        <taxon>Eukaryota</taxon>
        <taxon>Fungi</taxon>
        <taxon>Dikarya</taxon>
        <taxon>Ascomycota</taxon>
        <taxon>Saccharomycotina</taxon>
        <taxon>Pichiomycetes</taxon>
        <taxon>Debaryomycetaceae</taxon>
        <taxon>Yamadazyma</taxon>
    </lineage>
</organism>
<accession>G3AYN5</accession>
<sequence>MDMDIKTTLPPRKRAKTEEEKEQRRIERILRNRRAAHQSREKKRKYVEYLEGYISRLTSNLDNYHHNQEFLLSKINSSGSDMSSIRSNLKKIDNLVEYQDFKFQPSSTVRRSSIGDYSADLDSNENGADASANNDDVSPDSYNNEEDSFPVPVEKSTQPADDSVVDSSDFSPDEADFNLLINPVDNYLSPVSIDSPANSPIDLSLIDLNYVHNSSNHLGLLDSDQSPMDLEHNSAVPILDFELNGDMGGLFVYD</sequence>
<evidence type="ECO:0000256" key="2">
    <source>
        <dbReference type="ARBA" id="ARBA00007163"/>
    </source>
</evidence>